<organism evidence="3 4">
    <name type="scientific">Akanthomyces lecanii RCEF 1005</name>
    <dbReference type="NCBI Taxonomy" id="1081108"/>
    <lineage>
        <taxon>Eukaryota</taxon>
        <taxon>Fungi</taxon>
        <taxon>Dikarya</taxon>
        <taxon>Ascomycota</taxon>
        <taxon>Pezizomycotina</taxon>
        <taxon>Sordariomycetes</taxon>
        <taxon>Hypocreomycetidae</taxon>
        <taxon>Hypocreales</taxon>
        <taxon>Cordycipitaceae</taxon>
        <taxon>Akanthomyces</taxon>
        <taxon>Cordyceps confragosa</taxon>
    </lineage>
</organism>
<protein>
    <recommendedName>
        <fullName evidence="2">DUF7730 domain-containing protein</fullName>
    </recommendedName>
</protein>
<comment type="caution">
    <text evidence="3">The sequence shown here is derived from an EMBL/GenBank/DDBJ whole genome shotgun (WGS) entry which is preliminary data.</text>
</comment>
<dbReference type="STRING" id="1081108.A0A168JJI4"/>
<name>A0A168JJI4_CORDF</name>
<proteinExistence type="predicted"/>
<dbReference type="PANTHER" id="PTHR38790">
    <property type="entry name" value="2EXR DOMAIN-CONTAINING PROTEIN-RELATED"/>
    <property type="match status" value="1"/>
</dbReference>
<gene>
    <name evidence="3" type="ORF">LEL_00069</name>
</gene>
<evidence type="ECO:0000313" key="4">
    <source>
        <dbReference type="Proteomes" id="UP000076881"/>
    </source>
</evidence>
<dbReference type="PANTHER" id="PTHR38790:SF4">
    <property type="entry name" value="2EXR DOMAIN-CONTAINING PROTEIN"/>
    <property type="match status" value="1"/>
</dbReference>
<dbReference type="AlphaFoldDB" id="A0A168JJI4"/>
<dbReference type="OrthoDB" id="515692at2759"/>
<sequence>MPGFLGFLRRRRQKNRKDGLPRLPNIGVPLAAGVTPPSPVPSPDATAESAFFQKLPAELRRRVLIAAFGARTVHMNLALETLPPKGVRPQAVLEAQRRAQQRHAATPRHFQGDDAFPQEWKWRSSVCHSGCFDHRYWAMESPPRGPAPLQREDDCLVGDASCDFFTDIPPPEGCFVSILGWLLTCRQAYLEGVDVLYATNTIRLHGTHIFYNLPKLISQPRLGDISTVSLFWDLGQPGFCGTYRIPQEFIGLEGLETLVNILPASLPGLRRLHLSLFGFWWQDLQLRARGKRSEEMFRATEDLLQTILTGLVKLPSLADCRISLPFSIYQPWVEEATDTTTASGDVAIQTLWRELPRGIGSSRQTGASITGYWVHSGVQDLPKEQLFGNY</sequence>
<evidence type="ECO:0000313" key="3">
    <source>
        <dbReference type="EMBL" id="OAA80524.1"/>
    </source>
</evidence>
<evidence type="ECO:0000256" key="1">
    <source>
        <dbReference type="SAM" id="MobiDB-lite"/>
    </source>
</evidence>
<dbReference type="Proteomes" id="UP000076881">
    <property type="component" value="Unassembled WGS sequence"/>
</dbReference>
<feature type="region of interest" description="Disordered" evidence="1">
    <location>
        <begin position="11"/>
        <end position="46"/>
    </location>
</feature>
<evidence type="ECO:0000259" key="2">
    <source>
        <dbReference type="Pfam" id="PF24864"/>
    </source>
</evidence>
<dbReference type="InterPro" id="IPR056632">
    <property type="entry name" value="DUF7730"/>
</dbReference>
<feature type="domain" description="DUF7730" evidence="2">
    <location>
        <begin position="178"/>
        <end position="287"/>
    </location>
</feature>
<dbReference type="Pfam" id="PF24864">
    <property type="entry name" value="DUF7730"/>
    <property type="match status" value="1"/>
</dbReference>
<keyword evidence="4" id="KW-1185">Reference proteome</keyword>
<dbReference type="EMBL" id="AZHF01000001">
    <property type="protein sequence ID" value="OAA80524.1"/>
    <property type="molecule type" value="Genomic_DNA"/>
</dbReference>
<accession>A0A168JJI4</accession>
<reference evidence="3 4" key="1">
    <citation type="journal article" date="2016" name="Genome Biol. Evol.">
        <title>Divergent and convergent evolution of fungal pathogenicity.</title>
        <authorList>
            <person name="Shang Y."/>
            <person name="Xiao G."/>
            <person name="Zheng P."/>
            <person name="Cen K."/>
            <person name="Zhan S."/>
            <person name="Wang C."/>
        </authorList>
    </citation>
    <scope>NUCLEOTIDE SEQUENCE [LARGE SCALE GENOMIC DNA]</scope>
    <source>
        <strain evidence="3 4">RCEF 1005</strain>
    </source>
</reference>